<organism evidence="2 3">
    <name type="scientific">Kangiella aquimarina</name>
    <dbReference type="NCBI Taxonomy" id="261965"/>
    <lineage>
        <taxon>Bacteria</taxon>
        <taxon>Pseudomonadati</taxon>
        <taxon>Pseudomonadota</taxon>
        <taxon>Gammaproteobacteria</taxon>
        <taxon>Kangiellales</taxon>
        <taxon>Kangiellaceae</taxon>
        <taxon>Kangiella</taxon>
    </lineage>
</organism>
<reference evidence="2 3" key="1">
    <citation type="submission" date="2023-11" db="EMBL/GenBank/DDBJ databases">
        <title>MicrobeMod: A computational toolkit for identifying prokaryotic methylation and restriction-modification with nanopore sequencing.</title>
        <authorList>
            <person name="Crits-Christoph A."/>
            <person name="Kang S.C."/>
            <person name="Lee H."/>
            <person name="Ostrov N."/>
        </authorList>
    </citation>
    <scope>NUCLEOTIDE SEQUENCE [LARGE SCALE GENOMIC DNA]</scope>
    <source>
        <strain evidence="2 3">DSMZ 16071</strain>
    </source>
</reference>
<proteinExistence type="predicted"/>
<dbReference type="EMBL" id="CP140158">
    <property type="protein sequence ID" value="WQG85775.1"/>
    <property type="molecule type" value="Genomic_DNA"/>
</dbReference>
<dbReference type="InterPro" id="IPR025391">
    <property type="entry name" value="DUF4123"/>
</dbReference>
<accession>A0ABZ0X592</accession>
<name>A0ABZ0X592_9GAMM</name>
<keyword evidence="3" id="KW-1185">Reference proteome</keyword>
<dbReference type="Proteomes" id="UP001324185">
    <property type="component" value="Chromosome"/>
</dbReference>
<dbReference type="RefSeq" id="WP_169334647.1">
    <property type="nucleotide sequence ID" value="NZ_CP140158.1"/>
</dbReference>
<gene>
    <name evidence="2" type="ORF">SR900_02540</name>
</gene>
<protein>
    <submittedName>
        <fullName evidence="2">DUF4123 domain-containing protein</fullName>
    </submittedName>
</protein>
<sequence>MRQQMTWISRCVVGRTSNKGNLEYYQLDIATNHDEQIQHHNKLHDFILQENFYLKSIEKSERINNSNLDTVSQYPHLTEESISKGFARSELTAINVLATPFENNRPQYLSISSQPLNCNASYDKPIWARPWINEPLKSLLFRSDINTYLLLDATTRTKVTGVFDLEIHDEIKQQSLYSGELANRFKKNAPYLLNISLSPQQLMDPDNIPQFHKDFFSNHWGQSTGLIVQSKSDLITLTRHFKKFIKIQNENKKWHYFRFTDPRVMNHYLQSITQWPQRVAKWFGINGDERLVDRIICEDKSGSQANIFEPVMQHTLKNTGAMSLTNRDFEIFRNYRREYNKKLVIDELNQDFADKIKELHPEQLGIWYEEGIGKGYTTARGLYDYCYAQMMAATYGLDLSEIEQYLEEQPTSHLEKSSLLQKTIKQTIETLIK</sequence>
<evidence type="ECO:0000313" key="3">
    <source>
        <dbReference type="Proteomes" id="UP001324185"/>
    </source>
</evidence>
<evidence type="ECO:0000259" key="1">
    <source>
        <dbReference type="Pfam" id="PF13503"/>
    </source>
</evidence>
<feature type="domain" description="DUF4123" evidence="1">
    <location>
        <begin position="148"/>
        <end position="275"/>
    </location>
</feature>
<dbReference type="Pfam" id="PF13503">
    <property type="entry name" value="DUF4123"/>
    <property type="match status" value="1"/>
</dbReference>
<evidence type="ECO:0000313" key="2">
    <source>
        <dbReference type="EMBL" id="WQG85775.1"/>
    </source>
</evidence>